<organism evidence="1 2">
    <name type="scientific">Enterococcus mundtii</name>
    <dbReference type="NCBI Taxonomy" id="53346"/>
    <lineage>
        <taxon>Bacteria</taxon>
        <taxon>Bacillati</taxon>
        <taxon>Bacillota</taxon>
        <taxon>Bacilli</taxon>
        <taxon>Lactobacillales</taxon>
        <taxon>Enterococcaceae</taxon>
        <taxon>Enterococcus</taxon>
    </lineage>
</organism>
<sequence>MYQQIDEKYCYSLLLKAVILQKSIFNNQKIEVGRQLLISINKVISIKIIGIFMDVALFAWKLSPQQFVYPLVKTLRDLCVHLINLFVNHELGKKVILFYIDSYFKAARWFK</sequence>
<dbReference type="AlphaFoldDB" id="A0A2T5DGE5"/>
<name>A0A2T5DGE5_ENTMU</name>
<gene>
    <name evidence="1" type="ORF">C6N14_00010</name>
</gene>
<reference evidence="1 2" key="1">
    <citation type="submission" date="2018-03" db="EMBL/GenBank/DDBJ databases">
        <title>Draft genome sequences of four Enterococcus mundtii strains isolated from beef slaughterhouses in Kenya.</title>
        <authorList>
            <person name="Wambui J."/>
            <person name="Stevens M."/>
            <person name="Njage P."/>
            <person name="Stephan R."/>
            <person name="Tasara T."/>
        </authorList>
    </citation>
    <scope>NUCLEOTIDE SEQUENCE [LARGE SCALE GENOMIC DNA]</scope>
    <source>
        <strain evidence="1 2">H18-EM</strain>
    </source>
</reference>
<comment type="caution">
    <text evidence="1">The sequence shown here is derived from an EMBL/GenBank/DDBJ whole genome shotgun (WGS) entry which is preliminary data.</text>
</comment>
<dbReference type="Proteomes" id="UP000244022">
    <property type="component" value="Unassembled WGS sequence"/>
</dbReference>
<dbReference type="EMBL" id="PYGR01000001">
    <property type="protein sequence ID" value="PTO37433.1"/>
    <property type="molecule type" value="Genomic_DNA"/>
</dbReference>
<evidence type="ECO:0000313" key="2">
    <source>
        <dbReference type="Proteomes" id="UP000244022"/>
    </source>
</evidence>
<protein>
    <submittedName>
        <fullName evidence="1">Uncharacterized protein</fullName>
    </submittedName>
</protein>
<proteinExistence type="predicted"/>
<accession>A0A2T5DGE5</accession>
<evidence type="ECO:0000313" key="1">
    <source>
        <dbReference type="EMBL" id="PTO37433.1"/>
    </source>
</evidence>